<keyword evidence="1" id="KW-0193">Cuticle</keyword>
<feature type="region of interest" description="Disordered" evidence="2">
    <location>
        <begin position="186"/>
        <end position="226"/>
    </location>
</feature>
<protein>
    <recommendedName>
        <fullName evidence="5">Cuticle protein</fullName>
    </recommendedName>
</protein>
<dbReference type="Proteomes" id="UP001107558">
    <property type="component" value="Chromosome 2"/>
</dbReference>
<dbReference type="InterPro" id="IPR050468">
    <property type="entry name" value="Cuticle_Struct_Prot"/>
</dbReference>
<evidence type="ECO:0000256" key="2">
    <source>
        <dbReference type="SAM" id="MobiDB-lite"/>
    </source>
</evidence>
<dbReference type="AlphaFoldDB" id="A0A9J6C7H1"/>
<dbReference type="EMBL" id="JADBJN010000002">
    <property type="protein sequence ID" value="KAG5678108.1"/>
    <property type="molecule type" value="Genomic_DNA"/>
</dbReference>
<dbReference type="Pfam" id="PF00379">
    <property type="entry name" value="Chitin_bind_4"/>
    <property type="match status" value="3"/>
</dbReference>
<feature type="compositionally biased region" description="Basic and acidic residues" evidence="2">
    <location>
        <begin position="186"/>
        <end position="200"/>
    </location>
</feature>
<sequence>MWIVLVTCDEQKKESPSNQVNQVNSDGTFHFGYENKDQGAHYHKATGSVVKVRGRYGSRNPATSRIDETVYTAGPRGYRARGTNIHRKQNLSQVRRGPIGSSTDPLADPLDDPSYAFGFKTKTHSRREEADSSGKVHGEFIYVDDAGDKHGVKYNAAAHTGFSVENGVPDSTINYNAPLYKTDPTARGKISFERGPDRQYKFLTSSPDQRRAESTGSDGVTRGSYSYLDDKGVQRTVQYIAGAGIGYRVVSSTVGPGTHVSANADVPEYSIKAVSNEIAISDDPSHYHPTGPSAPGYITSTQPPPTYVTTTTPSSYPQSTFSTAITSYYASTPRPFSRPSSENVYISTPSSIGDINRHGIAPTVSTSAYPSASGPNPISPSGPDSSNEDALIYGLLPPKEEAYHTKQYVPPTPTIPSEVHITPAVHHPTHRLPLPPSVASPTTFFYPTQGYLPTESSSSSPYSYIPTQPTIAPSYQIGPHPDAVHFNPSAPQSPVNAGTASSGWFFGLAPGAGKRAHIQNIDLIAAHERALSPSEALRRDEEREAYQVHPHEQEHHHHHLSSPIHYLRPPRRT</sequence>
<dbReference type="PROSITE" id="PS51155">
    <property type="entry name" value="CHIT_BIND_RR_2"/>
    <property type="match status" value="3"/>
</dbReference>
<evidence type="ECO:0008006" key="5">
    <source>
        <dbReference type="Google" id="ProtNLM"/>
    </source>
</evidence>
<dbReference type="OrthoDB" id="8196648at2759"/>
<proteinExistence type="predicted"/>
<feature type="region of interest" description="Disordered" evidence="2">
    <location>
        <begin position="283"/>
        <end position="316"/>
    </location>
</feature>
<feature type="compositionally biased region" description="Low complexity" evidence="2">
    <location>
        <begin position="307"/>
        <end position="316"/>
    </location>
</feature>
<gene>
    <name evidence="3" type="ORF">PVAND_007809</name>
</gene>
<comment type="caution">
    <text evidence="3">The sequence shown here is derived from an EMBL/GenBank/DDBJ whole genome shotgun (WGS) entry which is preliminary data.</text>
</comment>
<evidence type="ECO:0000313" key="3">
    <source>
        <dbReference type="EMBL" id="KAG5678108.1"/>
    </source>
</evidence>
<reference evidence="3" key="1">
    <citation type="submission" date="2021-03" db="EMBL/GenBank/DDBJ databases">
        <title>Chromosome level genome of the anhydrobiotic midge Polypedilum vanderplanki.</title>
        <authorList>
            <person name="Yoshida Y."/>
            <person name="Kikawada T."/>
            <person name="Gusev O."/>
        </authorList>
    </citation>
    <scope>NUCLEOTIDE SEQUENCE</scope>
    <source>
        <strain evidence="3">NIAS01</strain>
        <tissue evidence="3">Whole body or cell culture</tissue>
    </source>
</reference>
<feature type="region of interest" description="Disordered" evidence="2">
    <location>
        <begin position="548"/>
        <end position="573"/>
    </location>
</feature>
<evidence type="ECO:0000313" key="4">
    <source>
        <dbReference type="Proteomes" id="UP001107558"/>
    </source>
</evidence>
<feature type="region of interest" description="Disordered" evidence="2">
    <location>
        <begin position="355"/>
        <end position="390"/>
    </location>
</feature>
<organism evidence="3 4">
    <name type="scientific">Polypedilum vanderplanki</name>
    <name type="common">Sleeping chironomid midge</name>
    <dbReference type="NCBI Taxonomy" id="319348"/>
    <lineage>
        <taxon>Eukaryota</taxon>
        <taxon>Metazoa</taxon>
        <taxon>Ecdysozoa</taxon>
        <taxon>Arthropoda</taxon>
        <taxon>Hexapoda</taxon>
        <taxon>Insecta</taxon>
        <taxon>Pterygota</taxon>
        <taxon>Neoptera</taxon>
        <taxon>Endopterygota</taxon>
        <taxon>Diptera</taxon>
        <taxon>Nematocera</taxon>
        <taxon>Chironomoidea</taxon>
        <taxon>Chironomidae</taxon>
        <taxon>Chironominae</taxon>
        <taxon>Polypedilum</taxon>
        <taxon>Polypedilum</taxon>
    </lineage>
</organism>
<dbReference type="PANTHER" id="PTHR10380:SF235">
    <property type="entry name" value="CUTICULAR PROTEIN 73D, ISOFORM B"/>
    <property type="match status" value="1"/>
</dbReference>
<dbReference type="GO" id="GO:0008010">
    <property type="term" value="F:structural constituent of chitin-based larval cuticle"/>
    <property type="evidence" value="ECO:0007669"/>
    <property type="project" value="TreeGrafter"/>
</dbReference>
<feature type="compositionally biased region" description="Polar residues" evidence="2">
    <location>
        <begin position="363"/>
        <end position="376"/>
    </location>
</feature>
<dbReference type="PANTHER" id="PTHR10380">
    <property type="entry name" value="CUTICLE PROTEIN"/>
    <property type="match status" value="1"/>
</dbReference>
<evidence type="ECO:0000256" key="1">
    <source>
        <dbReference type="PROSITE-ProRule" id="PRU00497"/>
    </source>
</evidence>
<accession>A0A9J6C7H1</accession>
<dbReference type="InterPro" id="IPR000618">
    <property type="entry name" value="Insect_cuticle"/>
</dbReference>
<dbReference type="GO" id="GO:0062129">
    <property type="term" value="C:chitin-based extracellular matrix"/>
    <property type="evidence" value="ECO:0007669"/>
    <property type="project" value="TreeGrafter"/>
</dbReference>
<name>A0A9J6C7H1_POLVA</name>
<keyword evidence="4" id="KW-1185">Reference proteome</keyword>